<evidence type="ECO:0000313" key="2">
    <source>
        <dbReference type="Proteomes" id="UP000580250"/>
    </source>
</evidence>
<reference evidence="1 2" key="1">
    <citation type="submission" date="2020-08" db="EMBL/GenBank/DDBJ databases">
        <authorList>
            <person name="Koutsovoulos G."/>
            <person name="Danchin GJ E."/>
        </authorList>
    </citation>
    <scope>NUCLEOTIDE SEQUENCE [LARGE SCALE GENOMIC DNA]</scope>
</reference>
<dbReference type="Proteomes" id="UP000580250">
    <property type="component" value="Unassembled WGS sequence"/>
</dbReference>
<sequence length="58" mass="6818">MQICTKVPKYAKICCRNPVPNLRTDVKTPFLKKIFKKTLKKVLKKLKSIKEDEVEQVE</sequence>
<organism evidence="1 2">
    <name type="scientific">Meloidogyne enterolobii</name>
    <name type="common">Root-knot nematode worm</name>
    <name type="synonym">Meloidogyne mayaguensis</name>
    <dbReference type="NCBI Taxonomy" id="390850"/>
    <lineage>
        <taxon>Eukaryota</taxon>
        <taxon>Metazoa</taxon>
        <taxon>Ecdysozoa</taxon>
        <taxon>Nematoda</taxon>
        <taxon>Chromadorea</taxon>
        <taxon>Rhabditida</taxon>
        <taxon>Tylenchina</taxon>
        <taxon>Tylenchomorpha</taxon>
        <taxon>Tylenchoidea</taxon>
        <taxon>Meloidogynidae</taxon>
        <taxon>Meloidogyninae</taxon>
        <taxon>Meloidogyne</taxon>
    </lineage>
</organism>
<dbReference type="EMBL" id="CAJEWN010000065">
    <property type="protein sequence ID" value="CAD2157250.1"/>
    <property type="molecule type" value="Genomic_DNA"/>
</dbReference>
<protein>
    <submittedName>
        <fullName evidence="1">Uncharacterized protein</fullName>
    </submittedName>
</protein>
<comment type="caution">
    <text evidence="1">The sequence shown here is derived from an EMBL/GenBank/DDBJ whole genome shotgun (WGS) entry which is preliminary data.</text>
</comment>
<dbReference type="AlphaFoldDB" id="A0A6V7UFZ7"/>
<accession>A0A6V7UFZ7</accession>
<proteinExistence type="predicted"/>
<evidence type="ECO:0000313" key="1">
    <source>
        <dbReference type="EMBL" id="CAD2157250.1"/>
    </source>
</evidence>
<gene>
    <name evidence="1" type="ORF">MENT_LOCUS12548</name>
</gene>
<name>A0A6V7UFZ7_MELEN</name>